<comment type="caution">
    <text evidence="2">The sequence shown here is derived from an EMBL/GenBank/DDBJ whole genome shotgun (WGS) entry which is preliminary data.</text>
</comment>
<dbReference type="AlphaFoldDB" id="A0A6C2CNP9"/>
<evidence type="ECO:0000313" key="3">
    <source>
        <dbReference type="Proteomes" id="UP000389128"/>
    </source>
</evidence>
<name>A0A6C2CNP9_9RHOO</name>
<reference evidence="2 3" key="1">
    <citation type="submission" date="2019-01" db="EMBL/GenBank/DDBJ databases">
        <title>Zoogloea oleivorans genome sequencing and assembly.</title>
        <authorList>
            <person name="Tancsics A."/>
            <person name="Farkas M."/>
            <person name="Kriszt B."/>
            <person name="Maroti G."/>
            <person name="Horvath B."/>
        </authorList>
    </citation>
    <scope>NUCLEOTIDE SEQUENCE [LARGE SCALE GENOMIC DNA]</scope>
    <source>
        <strain evidence="2 3">Buc</strain>
    </source>
</reference>
<organism evidence="2 3">
    <name type="scientific">Zoogloea oleivorans</name>
    <dbReference type="NCBI Taxonomy" id="1552750"/>
    <lineage>
        <taxon>Bacteria</taxon>
        <taxon>Pseudomonadati</taxon>
        <taxon>Pseudomonadota</taxon>
        <taxon>Betaproteobacteria</taxon>
        <taxon>Rhodocyclales</taxon>
        <taxon>Zoogloeaceae</taxon>
        <taxon>Zoogloea</taxon>
    </lineage>
</organism>
<dbReference type="InterPro" id="IPR009937">
    <property type="entry name" value="Phage_holin_3_6"/>
</dbReference>
<accession>A0A6C2CNP9</accession>
<feature type="transmembrane region" description="Helical" evidence="1">
    <location>
        <begin position="78"/>
        <end position="103"/>
    </location>
</feature>
<evidence type="ECO:0008006" key="4">
    <source>
        <dbReference type="Google" id="ProtNLM"/>
    </source>
</evidence>
<keyword evidence="1" id="KW-0812">Transmembrane</keyword>
<evidence type="ECO:0000313" key="2">
    <source>
        <dbReference type="EMBL" id="TYC54805.1"/>
    </source>
</evidence>
<dbReference type="Proteomes" id="UP000389128">
    <property type="component" value="Unassembled WGS sequence"/>
</dbReference>
<protein>
    <recommendedName>
        <fullName evidence="4">Phage holin family protein</fullName>
    </recommendedName>
</protein>
<keyword evidence="1" id="KW-1133">Transmembrane helix</keyword>
<feature type="transmembrane region" description="Helical" evidence="1">
    <location>
        <begin position="36"/>
        <end position="57"/>
    </location>
</feature>
<feature type="transmembrane region" description="Helical" evidence="1">
    <location>
        <begin position="233"/>
        <end position="251"/>
    </location>
</feature>
<dbReference type="OrthoDB" id="9858950at2"/>
<feature type="transmembrane region" description="Helical" evidence="1">
    <location>
        <begin position="109"/>
        <end position="134"/>
    </location>
</feature>
<feature type="transmembrane region" description="Helical" evidence="1">
    <location>
        <begin position="196"/>
        <end position="217"/>
    </location>
</feature>
<sequence length="273" mass="29739">MWAYFRFTLSSWCWRHAALAYSQKDETPHRQSWNEVMPSLAAAVSVSSLLASLHVLVRRFLTLATMEGQQAGQRLLSMLGLALLAAGLAITGWIGLLACLVVALVQHNIVSWGVALGLAALLSFAGAGGLVLMIMRRSAKPLFAATRRQLGAYRNQEIEVNDSSPPRLPYEQELEEGRMAAHAEYQVLRKRLRRRIASPLVIGGGVLAGIAAGYLVGGRRQPKYPLAPSRPSAWMQVLGSLRVLTPLWIALRSAPRAQADDGEKAAAGERHES</sequence>
<dbReference type="Pfam" id="PF07332">
    <property type="entry name" value="Phage_holin_3_6"/>
    <property type="match status" value="1"/>
</dbReference>
<keyword evidence="1" id="KW-0472">Membrane</keyword>
<gene>
    <name evidence="2" type="ORF">ETQ85_16705</name>
</gene>
<keyword evidence="3" id="KW-1185">Reference proteome</keyword>
<evidence type="ECO:0000256" key="1">
    <source>
        <dbReference type="SAM" id="Phobius"/>
    </source>
</evidence>
<dbReference type="EMBL" id="SDKK01000016">
    <property type="protein sequence ID" value="TYC54805.1"/>
    <property type="molecule type" value="Genomic_DNA"/>
</dbReference>
<proteinExistence type="predicted"/>